<reference evidence="1 2" key="1">
    <citation type="journal article" date="2012" name="J. Bacteriol.">
        <title>Complete genome sequences of Methylophaga sp. strain JAM1 and Methylophaga sp. strain JAM7.</title>
        <authorList>
            <person name="Villeneuve C."/>
            <person name="Martineau C."/>
            <person name="Mauffrey F."/>
            <person name="Villemur R."/>
        </authorList>
    </citation>
    <scope>NUCLEOTIDE SEQUENCE [LARGE SCALE GENOMIC DNA]</scope>
    <source>
        <strain evidence="1 2">JAM1</strain>
    </source>
</reference>
<dbReference type="STRING" id="754476.Q7A_2736"/>
<proteinExistence type="predicted"/>
<dbReference type="PATRIC" id="fig|754476.3.peg.2684"/>
<accession>I1XMA3</accession>
<name>I1XMA3_METNJ</name>
<sequence>MIVSIAEWLSMNNKTFKRLANFYTAVTLIQFYYVQPPNE</sequence>
<dbReference type="AlphaFoldDB" id="I1XMA3"/>
<evidence type="ECO:0000313" key="2">
    <source>
        <dbReference type="Proteomes" id="UP000009144"/>
    </source>
</evidence>
<keyword evidence="2" id="KW-1185">Reference proteome</keyword>
<dbReference type="Proteomes" id="UP000009144">
    <property type="component" value="Chromosome"/>
</dbReference>
<gene>
    <name evidence="1" type="ordered locus">Q7A_2736</name>
</gene>
<protein>
    <submittedName>
        <fullName evidence="1">Uncharacterized protein</fullName>
    </submittedName>
</protein>
<reference evidence="1 2" key="2">
    <citation type="journal article" date="2013" name="Int. J. Syst. Evol. Microbiol.">
        <title>Methylophaga nitratireducenticrescens sp. nov. and Methylophaga frappieri sp. nov., isolated from the biofilm of the methanol-fed denitrification system treating the seawater at the Montreal Biodome.</title>
        <authorList>
            <person name="Villeneuve C."/>
            <person name="Martineau C."/>
            <person name="Mauffrey F."/>
            <person name="Villemur R."/>
        </authorList>
    </citation>
    <scope>NUCLEOTIDE SEQUENCE [LARGE SCALE GENOMIC DNA]</scope>
    <source>
        <strain evidence="1 2">JAM1</strain>
    </source>
</reference>
<dbReference type="EMBL" id="CP003390">
    <property type="protein sequence ID" value="AFI85522.1"/>
    <property type="molecule type" value="Genomic_DNA"/>
</dbReference>
<evidence type="ECO:0000313" key="1">
    <source>
        <dbReference type="EMBL" id="AFI85522.1"/>
    </source>
</evidence>
<organism evidence="1 2">
    <name type="scientific">Methylophaga nitratireducenticrescens</name>
    <dbReference type="NCBI Taxonomy" id="754476"/>
    <lineage>
        <taxon>Bacteria</taxon>
        <taxon>Pseudomonadati</taxon>
        <taxon>Pseudomonadota</taxon>
        <taxon>Gammaproteobacteria</taxon>
        <taxon>Thiotrichales</taxon>
        <taxon>Piscirickettsiaceae</taxon>
        <taxon>Methylophaga</taxon>
    </lineage>
</organism>
<dbReference type="HOGENOM" id="CLU_3312594_0_0_6"/>